<protein>
    <recommendedName>
        <fullName evidence="3">Restriction endonuclease</fullName>
    </recommendedName>
</protein>
<name>A0ABY3UYQ8_MYCLN</name>
<evidence type="ECO:0000313" key="2">
    <source>
        <dbReference type="Proteomes" id="UP001055171"/>
    </source>
</evidence>
<reference evidence="1" key="1">
    <citation type="submission" date="2022-08" db="EMBL/GenBank/DDBJ databases">
        <title>Complete genome sequence of 14 non-tuberculosis mycobacteria type-strains.</title>
        <authorList>
            <person name="Igarashi Y."/>
            <person name="Osugi A."/>
            <person name="Mitarai S."/>
        </authorList>
    </citation>
    <scope>NUCLEOTIDE SEQUENCE</scope>
    <source>
        <strain evidence="1">ATCC 51985</strain>
    </source>
</reference>
<organism evidence="1 2">
    <name type="scientific">Mycobacterium lentiflavum</name>
    <dbReference type="NCBI Taxonomy" id="141349"/>
    <lineage>
        <taxon>Bacteria</taxon>
        <taxon>Bacillati</taxon>
        <taxon>Actinomycetota</taxon>
        <taxon>Actinomycetes</taxon>
        <taxon>Mycobacteriales</taxon>
        <taxon>Mycobacteriaceae</taxon>
        <taxon>Mycobacterium</taxon>
        <taxon>Mycobacterium simiae complex</taxon>
    </lineage>
</organism>
<dbReference type="RefSeq" id="WP_239723031.1">
    <property type="nucleotide sequence ID" value="NZ_CP092423.2"/>
</dbReference>
<evidence type="ECO:0000313" key="1">
    <source>
        <dbReference type="EMBL" id="ULP44710.1"/>
    </source>
</evidence>
<gene>
    <name evidence="1" type="ORF">MJO58_12820</name>
</gene>
<proteinExistence type="predicted"/>
<accession>A0ABY3UYQ8</accession>
<keyword evidence="2" id="KW-1185">Reference proteome</keyword>
<sequence length="376" mass="41636">MGPFDDGQRRAAELEAYQALWNLWRCARRTDIENWESACQMLENYYTVGKARDNAEVCEMRIHYLEIAEPLPRLADFVQPPPYDRVPDAERLLGQARYQYQLARRRHPVREQQRLKELETTKALYAAVRAAEARAKAAELARRREWQQSCWPKGVVLERDVYDLDGVAAQVDRQNAKIESQVAALTELLQTGLRQLPDAPTPAPAELAAHVESVLAAMSLPPGITPKPVVEFAPATGELVVEYELPTVVVVPAAKAYRYVKSRDTVVETARPVGQVKALYASTIAQLALLALATVFALDSEHRFGVVIFSGVVETTDPNTDKPVRPCLISARVDADTFAGIDLHDVDPSVCLKRLSALVSPNPAELVPVSPLGDQP</sequence>
<evidence type="ECO:0008006" key="3">
    <source>
        <dbReference type="Google" id="ProtNLM"/>
    </source>
</evidence>
<dbReference type="EMBL" id="CP092423">
    <property type="protein sequence ID" value="ULP44710.1"/>
    <property type="molecule type" value="Genomic_DNA"/>
</dbReference>
<dbReference type="Proteomes" id="UP001055171">
    <property type="component" value="Chromosome"/>
</dbReference>